<feature type="active site" description="Proton acceptor; specific for D-alanine" evidence="4">
    <location>
        <position position="38"/>
    </location>
</feature>
<dbReference type="Gene3D" id="2.40.37.10">
    <property type="entry name" value="Lyase, Ornithine Decarboxylase, Chain A, domain 1"/>
    <property type="match status" value="1"/>
</dbReference>
<evidence type="ECO:0000313" key="6">
    <source>
        <dbReference type="EMBL" id="NSG84051.1"/>
    </source>
</evidence>
<gene>
    <name evidence="6" type="primary">alr</name>
    <name evidence="6" type="ORF">G5B17_01060</name>
</gene>
<proteinExistence type="inferred from homology"/>
<dbReference type="HAMAP" id="MF_01201">
    <property type="entry name" value="Ala_racemase"/>
    <property type="match status" value="1"/>
</dbReference>
<feature type="binding site" evidence="4">
    <location>
        <position position="137"/>
    </location>
    <ligand>
        <name>substrate</name>
    </ligand>
</feature>
<dbReference type="Gene3D" id="3.20.20.10">
    <property type="entry name" value="Alanine racemase"/>
    <property type="match status" value="1"/>
</dbReference>
<feature type="binding site" evidence="4">
    <location>
        <position position="316"/>
    </location>
    <ligand>
        <name>substrate</name>
    </ligand>
</feature>
<dbReference type="PANTHER" id="PTHR30511:SF0">
    <property type="entry name" value="ALANINE RACEMASE, CATABOLIC-RELATED"/>
    <property type="match status" value="1"/>
</dbReference>
<evidence type="ECO:0000259" key="5">
    <source>
        <dbReference type="SMART" id="SM01005"/>
    </source>
</evidence>
<feature type="domain" description="Alanine racemase C-terminal" evidence="5">
    <location>
        <begin position="247"/>
        <end position="375"/>
    </location>
</feature>
<evidence type="ECO:0000256" key="4">
    <source>
        <dbReference type="HAMAP-Rule" id="MF_01201"/>
    </source>
</evidence>
<evidence type="ECO:0000256" key="1">
    <source>
        <dbReference type="ARBA" id="ARBA00001933"/>
    </source>
</evidence>
<dbReference type="PANTHER" id="PTHR30511">
    <property type="entry name" value="ALANINE RACEMASE"/>
    <property type="match status" value="1"/>
</dbReference>
<comment type="cofactor">
    <cofactor evidence="1 4">
        <name>pyridoxal 5'-phosphate</name>
        <dbReference type="ChEBI" id="CHEBI:597326"/>
    </cofactor>
</comment>
<evidence type="ECO:0000256" key="3">
    <source>
        <dbReference type="ARBA" id="ARBA00023235"/>
    </source>
</evidence>
<dbReference type="InterPro" id="IPR009006">
    <property type="entry name" value="Ala_racemase/Decarboxylase_C"/>
</dbReference>
<protein>
    <recommendedName>
        <fullName evidence="4">Alanine racemase</fullName>
        <ecNumber evidence="4">5.1.1.1</ecNumber>
    </recommendedName>
</protein>
<dbReference type="CDD" id="cd00430">
    <property type="entry name" value="PLPDE_III_AR"/>
    <property type="match status" value="1"/>
</dbReference>
<comment type="pathway">
    <text evidence="4">Amino-acid biosynthesis; D-alanine biosynthesis; D-alanine from L-alanine: step 1/1.</text>
</comment>
<dbReference type="Proteomes" id="UP001644719">
    <property type="component" value="Unassembled WGS sequence"/>
</dbReference>
<dbReference type="Pfam" id="PF01168">
    <property type="entry name" value="Ala_racemase_N"/>
    <property type="match status" value="1"/>
</dbReference>
<keyword evidence="2 4" id="KW-0663">Pyridoxal phosphate</keyword>
<dbReference type="SUPFAM" id="SSF51419">
    <property type="entry name" value="PLP-binding barrel"/>
    <property type="match status" value="1"/>
</dbReference>
<name>A0ABX2H2C2_9FIRM</name>
<dbReference type="Pfam" id="PF00842">
    <property type="entry name" value="Ala_racemase_C"/>
    <property type="match status" value="1"/>
</dbReference>
<dbReference type="InterPro" id="IPR000821">
    <property type="entry name" value="Ala_racemase"/>
</dbReference>
<accession>A0ABX2H2C2</accession>
<organism evidence="6 7">
    <name type="scientific">Blautia faecis</name>
    <dbReference type="NCBI Taxonomy" id="871665"/>
    <lineage>
        <taxon>Bacteria</taxon>
        <taxon>Bacillati</taxon>
        <taxon>Bacillota</taxon>
        <taxon>Clostridia</taxon>
        <taxon>Lachnospirales</taxon>
        <taxon>Lachnospiraceae</taxon>
        <taxon>Blautia</taxon>
    </lineage>
</organism>
<dbReference type="NCBIfam" id="TIGR00492">
    <property type="entry name" value="alr"/>
    <property type="match status" value="1"/>
</dbReference>
<comment type="function">
    <text evidence="4">Catalyzes the interconversion of L-alanine and D-alanine. May also act on other amino acids.</text>
</comment>
<dbReference type="InterPro" id="IPR001608">
    <property type="entry name" value="Ala_racemase_N"/>
</dbReference>
<comment type="caution">
    <text evidence="6">The sequence shown here is derived from an EMBL/GenBank/DDBJ whole genome shotgun (WGS) entry which is preliminary data.</text>
</comment>
<dbReference type="PROSITE" id="PS00395">
    <property type="entry name" value="ALANINE_RACEMASE"/>
    <property type="match status" value="1"/>
</dbReference>
<feature type="modified residue" description="N6-(pyridoxal phosphate)lysine" evidence="4">
    <location>
        <position position="38"/>
    </location>
</feature>
<dbReference type="SUPFAM" id="SSF50621">
    <property type="entry name" value="Alanine racemase C-terminal domain-like"/>
    <property type="match status" value="1"/>
</dbReference>
<dbReference type="InterPro" id="IPR011079">
    <property type="entry name" value="Ala_racemase_C"/>
</dbReference>
<dbReference type="InterPro" id="IPR020622">
    <property type="entry name" value="Ala_racemase_pyridoxalP-BS"/>
</dbReference>
<dbReference type="GO" id="GO:0008784">
    <property type="term" value="F:alanine racemase activity"/>
    <property type="evidence" value="ECO:0007669"/>
    <property type="project" value="UniProtKB-EC"/>
</dbReference>
<keyword evidence="7" id="KW-1185">Reference proteome</keyword>
<evidence type="ECO:0000313" key="7">
    <source>
        <dbReference type="Proteomes" id="UP001644719"/>
    </source>
</evidence>
<dbReference type="PRINTS" id="PR00992">
    <property type="entry name" value="ALARACEMASE"/>
</dbReference>
<dbReference type="InterPro" id="IPR029066">
    <property type="entry name" value="PLP-binding_barrel"/>
</dbReference>
<dbReference type="SMART" id="SM01005">
    <property type="entry name" value="Ala_racemase_C"/>
    <property type="match status" value="1"/>
</dbReference>
<comment type="catalytic activity">
    <reaction evidence="4">
        <text>L-alanine = D-alanine</text>
        <dbReference type="Rhea" id="RHEA:20249"/>
        <dbReference type="ChEBI" id="CHEBI:57416"/>
        <dbReference type="ChEBI" id="CHEBI:57972"/>
        <dbReference type="EC" id="5.1.1.1"/>
    </reaction>
</comment>
<evidence type="ECO:0000256" key="2">
    <source>
        <dbReference type="ARBA" id="ARBA00022898"/>
    </source>
</evidence>
<reference evidence="6 7" key="1">
    <citation type="journal article" date="2020" name="Cell Host Microbe">
        <title>Functional and Genomic Variation between Human-Derived Isolates of Lachnospiraceae Reveals Inter- and Intra-Species Diversity.</title>
        <authorList>
            <person name="Sorbara M.T."/>
            <person name="Littmann E.R."/>
            <person name="Fontana E."/>
            <person name="Moody T.U."/>
            <person name="Kohout C.E."/>
            <person name="Gjonbalaj M."/>
            <person name="Eaton V."/>
            <person name="Seok R."/>
            <person name="Leiner I.M."/>
            <person name="Pamer E.G."/>
        </authorList>
    </citation>
    <scope>NUCLEOTIDE SEQUENCE [LARGE SCALE GENOMIC DNA]</scope>
    <source>
        <strain evidence="6 7">MSK.17.74</strain>
    </source>
</reference>
<comment type="similarity">
    <text evidence="4">Belongs to the alanine racemase family.</text>
</comment>
<keyword evidence="3 4" id="KW-0413">Isomerase</keyword>
<sequence>MEKYSRIKALISLDAIRYNFEQMKKNIKEGTKIIAVIKADAYGHGAVPIARMLEKFDYIWGFAAATAQEALQLRRAGITRPILILGLVFEEYYKELAENDVRMAVCDYETARKFNKAAEAAGKKGLIHLAADTGMTRIGFKDSEESLEEIRRIAALPNVEIEGLFTHFARADEYDRTPAMVQLKRYLDFADLLEKNGIHIPLHHCSNSAGIIRVPEANLNIVRAGITIYGIYPSEEVEKDIVMLKPVMSLKSHVSYVKDVEPGVQVSYGGTYTTDHVTKMATIPVGYADGYPRMLSNKGWVLIHGKKAPICGRVCMDQFMVDVTEIPDVKTGDEVTLLGKDGDEVISADTLGDLSGRFSYEFVCNISKRVPRIYIRDGKECGELTYFD</sequence>
<dbReference type="EC" id="5.1.1.1" evidence="4"/>
<dbReference type="EMBL" id="JAAITS010000002">
    <property type="protein sequence ID" value="NSG84051.1"/>
    <property type="molecule type" value="Genomic_DNA"/>
</dbReference>
<feature type="active site" description="Proton acceptor; specific for L-alanine" evidence="4">
    <location>
        <position position="268"/>
    </location>
</feature>
<dbReference type="RefSeq" id="WP_173715576.1">
    <property type="nucleotide sequence ID" value="NZ_JAAINN010000001.1"/>
</dbReference>